<accession>A0A5B7DQZ2</accession>
<protein>
    <submittedName>
        <fullName evidence="1">Uncharacterized protein</fullName>
    </submittedName>
</protein>
<proteinExistence type="predicted"/>
<dbReference type="EMBL" id="VSRR010001263">
    <property type="protein sequence ID" value="MPC23870.1"/>
    <property type="molecule type" value="Genomic_DNA"/>
</dbReference>
<dbReference type="AlphaFoldDB" id="A0A5B7DQZ2"/>
<reference evidence="1 2" key="1">
    <citation type="submission" date="2019-05" db="EMBL/GenBank/DDBJ databases">
        <title>Another draft genome of Portunus trituberculatus and its Hox gene families provides insights of decapod evolution.</title>
        <authorList>
            <person name="Jeong J.-H."/>
            <person name="Song I."/>
            <person name="Kim S."/>
            <person name="Choi T."/>
            <person name="Kim D."/>
            <person name="Ryu S."/>
            <person name="Kim W."/>
        </authorList>
    </citation>
    <scope>NUCLEOTIDE SEQUENCE [LARGE SCALE GENOMIC DNA]</scope>
    <source>
        <tissue evidence="1">Muscle</tissue>
    </source>
</reference>
<gene>
    <name evidence="1" type="ORF">E2C01_016936</name>
</gene>
<comment type="caution">
    <text evidence="1">The sequence shown here is derived from an EMBL/GenBank/DDBJ whole genome shotgun (WGS) entry which is preliminary data.</text>
</comment>
<sequence length="127" mass="14105">MLLVNHLSRPFQDQSPKPVIISTRTPADLQPSRKRMSYVRSSTTGYVSYWYTGEPAAAVAANTASKAQPETLSQLNTDEVYNLNTQTLKLIMTKKVLVYYSVYVQVVGTSHSSAATLNASLHKPYSY</sequence>
<evidence type="ECO:0000313" key="2">
    <source>
        <dbReference type="Proteomes" id="UP000324222"/>
    </source>
</evidence>
<dbReference type="Proteomes" id="UP000324222">
    <property type="component" value="Unassembled WGS sequence"/>
</dbReference>
<organism evidence="1 2">
    <name type="scientific">Portunus trituberculatus</name>
    <name type="common">Swimming crab</name>
    <name type="synonym">Neptunus trituberculatus</name>
    <dbReference type="NCBI Taxonomy" id="210409"/>
    <lineage>
        <taxon>Eukaryota</taxon>
        <taxon>Metazoa</taxon>
        <taxon>Ecdysozoa</taxon>
        <taxon>Arthropoda</taxon>
        <taxon>Crustacea</taxon>
        <taxon>Multicrustacea</taxon>
        <taxon>Malacostraca</taxon>
        <taxon>Eumalacostraca</taxon>
        <taxon>Eucarida</taxon>
        <taxon>Decapoda</taxon>
        <taxon>Pleocyemata</taxon>
        <taxon>Brachyura</taxon>
        <taxon>Eubrachyura</taxon>
        <taxon>Portunoidea</taxon>
        <taxon>Portunidae</taxon>
        <taxon>Portuninae</taxon>
        <taxon>Portunus</taxon>
    </lineage>
</organism>
<evidence type="ECO:0000313" key="1">
    <source>
        <dbReference type="EMBL" id="MPC23870.1"/>
    </source>
</evidence>
<keyword evidence="2" id="KW-1185">Reference proteome</keyword>
<name>A0A5B7DQZ2_PORTR</name>